<organism evidence="3 4">
    <name type="scientific">Aerolutibacter ruishenii</name>
    <dbReference type="NCBI Taxonomy" id="686800"/>
    <lineage>
        <taxon>Bacteria</taxon>
        <taxon>Pseudomonadati</taxon>
        <taxon>Pseudomonadota</taxon>
        <taxon>Gammaproteobacteria</taxon>
        <taxon>Lysobacterales</taxon>
        <taxon>Lysobacteraceae</taxon>
        <taxon>Aerolutibacter</taxon>
    </lineage>
</organism>
<evidence type="ECO:0000256" key="2">
    <source>
        <dbReference type="SAM" id="SignalP"/>
    </source>
</evidence>
<evidence type="ECO:0000256" key="1">
    <source>
        <dbReference type="SAM" id="MobiDB-lite"/>
    </source>
</evidence>
<feature type="chain" id="PRO_5021755411" description="Secreted protein" evidence="2">
    <location>
        <begin position="20"/>
        <end position="170"/>
    </location>
</feature>
<feature type="signal peptide" evidence="2">
    <location>
        <begin position="1"/>
        <end position="19"/>
    </location>
</feature>
<protein>
    <recommendedName>
        <fullName evidence="5">Secreted protein</fullName>
    </recommendedName>
</protein>
<name>A0A562LKM1_9GAMM</name>
<accession>A0A562LKM1</accession>
<dbReference type="Proteomes" id="UP000316471">
    <property type="component" value="Unassembled WGS sequence"/>
</dbReference>
<feature type="compositionally biased region" description="Low complexity" evidence="1">
    <location>
        <begin position="88"/>
        <end position="108"/>
    </location>
</feature>
<sequence length="170" mass="17598">MRRTILALPLVLLAGHAAAQGGACDAIAQSQSSANAVAPELAARSARLGAPAGVLAQAYDDSQSVDSVLNRLRVGECREVAAKRTKSTKVAASSAAPAATADAPIDPATYKPKTKDDNTPWRFDMSQNGKRMTAEEFDAWMKARGVRVAKGAPAPAKPADTPASADNEAK</sequence>
<proteinExistence type="predicted"/>
<feature type="region of interest" description="Disordered" evidence="1">
    <location>
        <begin position="149"/>
        <end position="170"/>
    </location>
</feature>
<dbReference type="EMBL" id="VLKP01000010">
    <property type="protein sequence ID" value="TWI08155.1"/>
    <property type="molecule type" value="Genomic_DNA"/>
</dbReference>
<keyword evidence="2" id="KW-0732">Signal</keyword>
<evidence type="ECO:0000313" key="4">
    <source>
        <dbReference type="Proteomes" id="UP000316471"/>
    </source>
</evidence>
<keyword evidence="4" id="KW-1185">Reference proteome</keyword>
<evidence type="ECO:0008006" key="5">
    <source>
        <dbReference type="Google" id="ProtNLM"/>
    </source>
</evidence>
<evidence type="ECO:0000313" key="3">
    <source>
        <dbReference type="EMBL" id="TWI08155.1"/>
    </source>
</evidence>
<gene>
    <name evidence="3" type="ORF">IP93_02391</name>
</gene>
<dbReference type="AlphaFoldDB" id="A0A562LKM1"/>
<dbReference type="RefSeq" id="WP_144815964.1">
    <property type="nucleotide sequence ID" value="NZ_VLKP01000010.1"/>
</dbReference>
<reference evidence="3 4" key="1">
    <citation type="journal article" date="2015" name="Stand. Genomic Sci.">
        <title>Genomic Encyclopedia of Bacterial and Archaeal Type Strains, Phase III: the genomes of soil and plant-associated and newly described type strains.</title>
        <authorList>
            <person name="Whitman W.B."/>
            <person name="Woyke T."/>
            <person name="Klenk H.P."/>
            <person name="Zhou Y."/>
            <person name="Lilburn T.G."/>
            <person name="Beck B.J."/>
            <person name="De Vos P."/>
            <person name="Vandamme P."/>
            <person name="Eisen J.A."/>
            <person name="Garrity G."/>
            <person name="Hugenholtz P."/>
            <person name="Kyrpides N.C."/>
        </authorList>
    </citation>
    <scope>NUCLEOTIDE SEQUENCE [LARGE SCALE GENOMIC DNA]</scope>
    <source>
        <strain evidence="3 4">CGMCC 1.10136</strain>
    </source>
</reference>
<feature type="region of interest" description="Disordered" evidence="1">
    <location>
        <begin position="83"/>
        <end position="129"/>
    </location>
</feature>
<comment type="caution">
    <text evidence="3">The sequence shown here is derived from an EMBL/GenBank/DDBJ whole genome shotgun (WGS) entry which is preliminary data.</text>
</comment>
<dbReference type="OrthoDB" id="5966769at2"/>